<keyword evidence="11" id="KW-1185">Reference proteome</keyword>
<dbReference type="SMART" id="SM01230">
    <property type="entry name" value="Gln-synt_C"/>
    <property type="match status" value="1"/>
</dbReference>
<evidence type="ECO:0000256" key="7">
    <source>
        <dbReference type="RuleBase" id="RU004356"/>
    </source>
</evidence>
<dbReference type="Gene3D" id="3.30.590.10">
    <property type="entry name" value="Glutamine synthetase/guanido kinase, catalytic domain"/>
    <property type="match status" value="1"/>
</dbReference>
<dbReference type="InterPro" id="IPR008147">
    <property type="entry name" value="Gln_synt_N"/>
</dbReference>
<evidence type="ECO:0000313" key="10">
    <source>
        <dbReference type="EMBL" id="MFC1852700.1"/>
    </source>
</evidence>
<evidence type="ECO:0000313" key="11">
    <source>
        <dbReference type="Proteomes" id="UP001594351"/>
    </source>
</evidence>
<dbReference type="PANTHER" id="PTHR43407">
    <property type="entry name" value="GLUTAMINE SYNTHETASE"/>
    <property type="match status" value="1"/>
</dbReference>
<dbReference type="Pfam" id="PF00120">
    <property type="entry name" value="Gln-synt_C"/>
    <property type="match status" value="1"/>
</dbReference>
<dbReference type="InterPro" id="IPR008146">
    <property type="entry name" value="Gln_synth_cat_dom"/>
</dbReference>
<protein>
    <recommendedName>
        <fullName evidence="3 7">Glutamine synthetase</fullName>
        <ecNumber evidence="7">6.3.1.2</ecNumber>
    </recommendedName>
</protein>
<gene>
    <name evidence="10" type="ORF">ACFL27_21075</name>
</gene>
<dbReference type="PROSITE" id="PS51987">
    <property type="entry name" value="GS_CATALYTIC"/>
    <property type="match status" value="1"/>
</dbReference>
<evidence type="ECO:0000256" key="6">
    <source>
        <dbReference type="RuleBase" id="RU000384"/>
    </source>
</evidence>
<comment type="catalytic activity">
    <reaction evidence="7">
        <text>L-glutamate + NH4(+) + ATP = L-glutamine + ADP + phosphate + H(+)</text>
        <dbReference type="Rhea" id="RHEA:16169"/>
        <dbReference type="ChEBI" id="CHEBI:15378"/>
        <dbReference type="ChEBI" id="CHEBI:28938"/>
        <dbReference type="ChEBI" id="CHEBI:29985"/>
        <dbReference type="ChEBI" id="CHEBI:30616"/>
        <dbReference type="ChEBI" id="CHEBI:43474"/>
        <dbReference type="ChEBI" id="CHEBI:58359"/>
        <dbReference type="ChEBI" id="CHEBI:456216"/>
        <dbReference type="EC" id="6.3.1.2"/>
    </reaction>
</comment>
<comment type="similarity">
    <text evidence="2 5 6">Belongs to the glutamine synthetase family.</text>
</comment>
<dbReference type="PROSITE" id="PS51986">
    <property type="entry name" value="GS_BETA_GRASP"/>
    <property type="match status" value="1"/>
</dbReference>
<evidence type="ECO:0000259" key="9">
    <source>
        <dbReference type="PROSITE" id="PS51987"/>
    </source>
</evidence>
<dbReference type="SUPFAM" id="SSF55931">
    <property type="entry name" value="Glutamine synthetase/guanido kinase"/>
    <property type="match status" value="1"/>
</dbReference>
<dbReference type="PROSITE" id="PS00181">
    <property type="entry name" value="GLNA_ATP"/>
    <property type="match status" value="1"/>
</dbReference>
<comment type="caution">
    <text evidence="10">The sequence shown here is derived from an EMBL/GenBank/DDBJ whole genome shotgun (WGS) entry which is preliminary data.</text>
</comment>
<evidence type="ECO:0000256" key="5">
    <source>
        <dbReference type="PROSITE-ProRule" id="PRU01330"/>
    </source>
</evidence>
<evidence type="ECO:0000256" key="3">
    <source>
        <dbReference type="ARBA" id="ARBA00021364"/>
    </source>
</evidence>
<dbReference type="SUPFAM" id="SSF54368">
    <property type="entry name" value="Glutamine synthetase, N-terminal domain"/>
    <property type="match status" value="1"/>
</dbReference>
<dbReference type="EC" id="6.3.1.2" evidence="7"/>
<keyword evidence="7" id="KW-0547">Nucleotide-binding</keyword>
<name>A0ABV6Z2L6_UNCC1</name>
<sequence>MMDNYEPGRTLWNVALFEQQGIPFYGFRDVNDVLEIVKIKDLNIKFIRLFFPDINGMINDFFIPVSELASAFEKGKGFDGSSVKGMMRIEESDLVFFPDPTSFRILPFLYEGKTKGLVWRNAIAFGDIKHPDGRPFMGDSRYILKRNLQKMKKYDADHFYVGNEMEFFLISDIDEPSLLDQGAYFRGGSYGDLRSEVQLLLEVMGIPTEYDHHEVAASQHEIDFVFDDAINIADKTLIFRYIVKKIARENGIFATFAPKPFPWMNGSGMHTHMSLWRQQENLFYDPNGEFGLSKLGHRFLSGLLKYLPELMLTTNPWLNSYERLIPGFEAPTMRAVDLGNRSSCIRIPAYGERPQSKRLEVRSPDPSCNIYLALSSMFAAGLNGIDEGVTNAVIVDCNIYELSAQERLEKGILPLPGTLKEALDIASTSNFLRTAIGDHLTDILLADKENDWTNYLKARAEQVFSEDSEKKKKELHEFNIMYSRKELLAAT</sequence>
<comment type="subcellular location">
    <subcellularLocation>
        <location evidence="1">Cytoplasm</location>
    </subcellularLocation>
</comment>
<dbReference type="Pfam" id="PF03951">
    <property type="entry name" value="Gln-synt_N"/>
    <property type="match status" value="1"/>
</dbReference>
<reference evidence="10 11" key="1">
    <citation type="submission" date="2024-09" db="EMBL/GenBank/DDBJ databases">
        <title>Laminarin stimulates single cell rates of sulfate reduction while oxygen inhibits transcriptomic activity in coastal marine sediment.</title>
        <authorList>
            <person name="Lindsay M."/>
            <person name="Orcutt B."/>
            <person name="Emerson D."/>
            <person name="Stepanauskas R."/>
            <person name="D'Angelo T."/>
        </authorList>
    </citation>
    <scope>NUCLEOTIDE SEQUENCE [LARGE SCALE GENOMIC DNA]</scope>
    <source>
        <strain evidence="10">SAG AM-311-K15</strain>
    </source>
</reference>
<dbReference type="PANTHER" id="PTHR43407:SF1">
    <property type="entry name" value="LENGSIN"/>
    <property type="match status" value="1"/>
</dbReference>
<dbReference type="InterPro" id="IPR027303">
    <property type="entry name" value="Gln_synth_gly_rich_site"/>
</dbReference>
<proteinExistence type="inferred from homology"/>
<keyword evidence="4" id="KW-0963">Cytoplasm</keyword>
<dbReference type="InterPro" id="IPR036651">
    <property type="entry name" value="Gln_synt_N_sf"/>
</dbReference>
<feature type="domain" description="GS beta-grasp" evidence="8">
    <location>
        <begin position="42"/>
        <end position="133"/>
    </location>
</feature>
<accession>A0ABV6Z2L6</accession>
<evidence type="ECO:0000256" key="4">
    <source>
        <dbReference type="ARBA" id="ARBA00022490"/>
    </source>
</evidence>
<keyword evidence="7 10" id="KW-0436">Ligase</keyword>
<dbReference type="Gene3D" id="3.10.20.70">
    <property type="entry name" value="Glutamine synthetase, N-terminal domain"/>
    <property type="match status" value="1"/>
</dbReference>
<feature type="domain" description="GS catalytic" evidence="9">
    <location>
        <begin position="140"/>
        <end position="491"/>
    </location>
</feature>
<dbReference type="EMBL" id="JBHPBY010000352">
    <property type="protein sequence ID" value="MFC1852700.1"/>
    <property type="molecule type" value="Genomic_DNA"/>
</dbReference>
<dbReference type="GO" id="GO:0016874">
    <property type="term" value="F:ligase activity"/>
    <property type="evidence" value="ECO:0007669"/>
    <property type="project" value="UniProtKB-KW"/>
</dbReference>
<dbReference type="PROSITE" id="PS00180">
    <property type="entry name" value="GLNA_1"/>
    <property type="match status" value="1"/>
</dbReference>
<evidence type="ECO:0000256" key="1">
    <source>
        <dbReference type="ARBA" id="ARBA00004496"/>
    </source>
</evidence>
<keyword evidence="7" id="KW-0067">ATP-binding</keyword>
<evidence type="ECO:0000256" key="2">
    <source>
        <dbReference type="ARBA" id="ARBA00009897"/>
    </source>
</evidence>
<organism evidence="10 11">
    <name type="scientific">candidate division CSSED10-310 bacterium</name>
    <dbReference type="NCBI Taxonomy" id="2855610"/>
    <lineage>
        <taxon>Bacteria</taxon>
        <taxon>Bacteria division CSSED10-310</taxon>
    </lineage>
</organism>
<evidence type="ECO:0000259" key="8">
    <source>
        <dbReference type="PROSITE" id="PS51986"/>
    </source>
</evidence>
<dbReference type="InterPro" id="IPR027302">
    <property type="entry name" value="Gln_synth_N_conserv_site"/>
</dbReference>
<dbReference type="Proteomes" id="UP001594351">
    <property type="component" value="Unassembled WGS sequence"/>
</dbReference>
<dbReference type="InterPro" id="IPR014746">
    <property type="entry name" value="Gln_synth/guanido_kin_cat_dom"/>
</dbReference>